<organism evidence="1 2">
    <name type="scientific">Brassica cretica</name>
    <name type="common">Mustard</name>
    <dbReference type="NCBI Taxonomy" id="69181"/>
    <lineage>
        <taxon>Eukaryota</taxon>
        <taxon>Viridiplantae</taxon>
        <taxon>Streptophyta</taxon>
        <taxon>Embryophyta</taxon>
        <taxon>Tracheophyta</taxon>
        <taxon>Spermatophyta</taxon>
        <taxon>Magnoliopsida</taxon>
        <taxon>eudicotyledons</taxon>
        <taxon>Gunneridae</taxon>
        <taxon>Pentapetalae</taxon>
        <taxon>rosids</taxon>
        <taxon>malvids</taxon>
        <taxon>Brassicales</taxon>
        <taxon>Brassicaceae</taxon>
        <taxon>Brassiceae</taxon>
        <taxon>Brassica</taxon>
    </lineage>
</organism>
<proteinExistence type="predicted"/>
<name>A0A8S9L1N1_BRACR</name>
<dbReference type="EMBL" id="QGKW02000717">
    <property type="protein sequence ID" value="KAF2600519.1"/>
    <property type="molecule type" value="Genomic_DNA"/>
</dbReference>
<comment type="caution">
    <text evidence="1">The sequence shown here is derived from an EMBL/GenBank/DDBJ whole genome shotgun (WGS) entry which is preliminary data.</text>
</comment>
<gene>
    <name evidence="1" type="ORF">F2Q68_00007186</name>
</gene>
<reference evidence="1" key="1">
    <citation type="submission" date="2019-12" db="EMBL/GenBank/DDBJ databases">
        <title>Genome sequencing and annotation of Brassica cretica.</title>
        <authorList>
            <person name="Studholme D.J."/>
            <person name="Sarris P.F."/>
        </authorList>
    </citation>
    <scope>NUCLEOTIDE SEQUENCE</scope>
    <source>
        <strain evidence="1">PFS-001/15</strain>
        <tissue evidence="1">Leaf</tissue>
    </source>
</reference>
<evidence type="ECO:0000313" key="2">
    <source>
        <dbReference type="Proteomes" id="UP000712281"/>
    </source>
</evidence>
<dbReference type="Proteomes" id="UP000712281">
    <property type="component" value="Unassembled WGS sequence"/>
</dbReference>
<dbReference type="AlphaFoldDB" id="A0A8S9L1N1"/>
<accession>A0A8S9L1N1</accession>
<evidence type="ECO:0000313" key="1">
    <source>
        <dbReference type="EMBL" id="KAF2600519.1"/>
    </source>
</evidence>
<sequence>MERKKCVDLLGGENKKKVRWTTAEDLKLWSSSSHTWADMAAEVRKDDIKAVRVRKDHSKLNRMAQKLKKGKVQTGKDRTDFNLKKRNQGRWKRALLRGWKRSIWNKKGERRRR</sequence>
<protein>
    <submittedName>
        <fullName evidence="1">Uncharacterized protein</fullName>
    </submittedName>
</protein>